<dbReference type="Proteomes" id="UP000235371">
    <property type="component" value="Unassembled WGS sequence"/>
</dbReference>
<evidence type="ECO:0000313" key="2">
    <source>
        <dbReference type="Proteomes" id="UP000235371"/>
    </source>
</evidence>
<reference evidence="1 2" key="1">
    <citation type="submission" date="2016-04" db="EMBL/GenBank/DDBJ databases">
        <title>A degradative enzymes factory behind the ericoid mycorrhizal symbiosis.</title>
        <authorList>
            <consortium name="DOE Joint Genome Institute"/>
            <person name="Martino E."/>
            <person name="Morin E."/>
            <person name="Grelet G."/>
            <person name="Kuo A."/>
            <person name="Kohler A."/>
            <person name="Daghino S."/>
            <person name="Barry K."/>
            <person name="Choi C."/>
            <person name="Cichocki N."/>
            <person name="Clum A."/>
            <person name="Copeland A."/>
            <person name="Hainaut M."/>
            <person name="Haridas S."/>
            <person name="Labutti K."/>
            <person name="Lindquist E."/>
            <person name="Lipzen A."/>
            <person name="Khouja H.-R."/>
            <person name="Murat C."/>
            <person name="Ohm R."/>
            <person name="Olson A."/>
            <person name="Spatafora J."/>
            <person name="Veneault-Fourrey C."/>
            <person name="Henrissat B."/>
            <person name="Grigoriev I."/>
            <person name="Martin F."/>
            <person name="Perotto S."/>
        </authorList>
    </citation>
    <scope>NUCLEOTIDE SEQUENCE [LARGE SCALE GENOMIC DNA]</scope>
    <source>
        <strain evidence="1 2">E</strain>
    </source>
</reference>
<dbReference type="OrthoDB" id="10513433at2759"/>
<gene>
    <name evidence="1" type="ORF">K444DRAFT_636379</name>
</gene>
<evidence type="ECO:0000313" key="1">
    <source>
        <dbReference type="EMBL" id="PMD50990.1"/>
    </source>
</evidence>
<dbReference type="EMBL" id="KZ613912">
    <property type="protein sequence ID" value="PMD50990.1"/>
    <property type="molecule type" value="Genomic_DNA"/>
</dbReference>
<accession>A0A2J6SJT1</accession>
<protein>
    <submittedName>
        <fullName evidence="1">Uncharacterized protein</fullName>
    </submittedName>
</protein>
<organism evidence="1 2">
    <name type="scientific">Hyaloscypha bicolor E</name>
    <dbReference type="NCBI Taxonomy" id="1095630"/>
    <lineage>
        <taxon>Eukaryota</taxon>
        <taxon>Fungi</taxon>
        <taxon>Dikarya</taxon>
        <taxon>Ascomycota</taxon>
        <taxon>Pezizomycotina</taxon>
        <taxon>Leotiomycetes</taxon>
        <taxon>Helotiales</taxon>
        <taxon>Hyaloscyphaceae</taxon>
        <taxon>Hyaloscypha</taxon>
        <taxon>Hyaloscypha bicolor</taxon>
    </lineage>
</organism>
<keyword evidence="2" id="KW-1185">Reference proteome</keyword>
<proteinExistence type="predicted"/>
<sequence length="390" mass="44361">MDVQEEKALIFAQWTGFSGKLEEALSTTWCESNSFPRIYKECRERLFLRCSIRSARQIRRTLHDWSAGQYEKHPIGQMQDWRRADIEGRKHKSLGTLGCHKPVLSCSWVRLELSSPMELLSPLTPPKTKWTQLKQPVAVSKCKSTARVEVFALAAGLTYGLALAEQTFDEKSRRVQHHPTMMPIQDEDDTQPHPAEAGTAPSDLFAEEIKYFQSKTFRPQNTDPDLSLTLNLEEHVSDETNDVPVIIIIDLSDLVKPRIVALVIVLVRLCELIVGKLQFNLDLISSERDSEMLPTKSVVLSSFFVFQHAWEELGCTGIVARRLQGPRKLSTPRTTAATLIMTIIRGIVFVFVSAQQNRCWPERCRAHRAKAWLLKIAIAPSIMEYLPRPD</sequence>
<dbReference type="InParanoid" id="A0A2J6SJT1"/>
<dbReference type="AlphaFoldDB" id="A0A2J6SJT1"/>
<name>A0A2J6SJT1_9HELO</name>